<feature type="transmembrane region" description="Helical" evidence="5">
    <location>
        <begin position="137"/>
        <end position="156"/>
    </location>
</feature>
<evidence type="ECO:0000313" key="8">
    <source>
        <dbReference type="Proteomes" id="UP000799302"/>
    </source>
</evidence>
<feature type="transmembrane region" description="Helical" evidence="5">
    <location>
        <begin position="233"/>
        <end position="252"/>
    </location>
</feature>
<feature type="transmembrane region" description="Helical" evidence="5">
    <location>
        <begin position="429"/>
        <end position="452"/>
    </location>
</feature>
<feature type="transmembrane region" description="Helical" evidence="5">
    <location>
        <begin position="366"/>
        <end position="386"/>
    </location>
</feature>
<evidence type="ECO:0000256" key="4">
    <source>
        <dbReference type="ARBA" id="ARBA00023136"/>
    </source>
</evidence>
<evidence type="ECO:0000256" key="5">
    <source>
        <dbReference type="SAM" id="Phobius"/>
    </source>
</evidence>
<reference evidence="7" key="1">
    <citation type="journal article" date="2020" name="Stud. Mycol.">
        <title>101 Dothideomycetes genomes: a test case for predicting lifestyles and emergence of pathogens.</title>
        <authorList>
            <person name="Haridas S."/>
            <person name="Albert R."/>
            <person name="Binder M."/>
            <person name="Bloem J."/>
            <person name="Labutti K."/>
            <person name="Salamov A."/>
            <person name="Andreopoulos B."/>
            <person name="Baker S."/>
            <person name="Barry K."/>
            <person name="Bills G."/>
            <person name="Bluhm B."/>
            <person name="Cannon C."/>
            <person name="Castanera R."/>
            <person name="Culley D."/>
            <person name="Daum C."/>
            <person name="Ezra D."/>
            <person name="Gonzalez J."/>
            <person name="Henrissat B."/>
            <person name="Kuo A."/>
            <person name="Liang C."/>
            <person name="Lipzen A."/>
            <person name="Lutzoni F."/>
            <person name="Magnuson J."/>
            <person name="Mondo S."/>
            <person name="Nolan M."/>
            <person name="Ohm R."/>
            <person name="Pangilinan J."/>
            <person name="Park H.-J."/>
            <person name="Ramirez L."/>
            <person name="Alfaro M."/>
            <person name="Sun H."/>
            <person name="Tritt A."/>
            <person name="Yoshinaga Y."/>
            <person name="Zwiers L.-H."/>
            <person name="Turgeon B."/>
            <person name="Goodwin S."/>
            <person name="Spatafora J."/>
            <person name="Crous P."/>
            <person name="Grigoriev I."/>
        </authorList>
    </citation>
    <scope>NUCLEOTIDE SEQUENCE</scope>
    <source>
        <strain evidence="7">CBS 115976</strain>
    </source>
</reference>
<dbReference type="AlphaFoldDB" id="A0A6A6UVP8"/>
<feature type="transmembrane region" description="Helical" evidence="5">
    <location>
        <begin position="295"/>
        <end position="320"/>
    </location>
</feature>
<feature type="transmembrane region" description="Helical" evidence="5">
    <location>
        <begin position="392"/>
        <end position="417"/>
    </location>
</feature>
<dbReference type="EMBL" id="MU004230">
    <property type="protein sequence ID" value="KAF2675148.1"/>
    <property type="molecule type" value="Genomic_DNA"/>
</dbReference>
<dbReference type="FunFam" id="1.20.1720.10:FF:000018">
    <property type="entry name" value="Putative MFS multidrug transporter"/>
    <property type="match status" value="1"/>
</dbReference>
<dbReference type="GO" id="GO:0022857">
    <property type="term" value="F:transmembrane transporter activity"/>
    <property type="evidence" value="ECO:0007669"/>
    <property type="project" value="InterPro"/>
</dbReference>
<feature type="transmembrane region" description="Helical" evidence="5">
    <location>
        <begin position="37"/>
        <end position="63"/>
    </location>
</feature>
<keyword evidence="2 5" id="KW-0812">Transmembrane</keyword>
<dbReference type="OrthoDB" id="2351791at2759"/>
<keyword evidence="3 5" id="KW-1133">Transmembrane helix</keyword>
<organism evidence="7 8">
    <name type="scientific">Microthyrium microscopicum</name>
    <dbReference type="NCBI Taxonomy" id="703497"/>
    <lineage>
        <taxon>Eukaryota</taxon>
        <taxon>Fungi</taxon>
        <taxon>Dikarya</taxon>
        <taxon>Ascomycota</taxon>
        <taxon>Pezizomycotina</taxon>
        <taxon>Dothideomycetes</taxon>
        <taxon>Dothideomycetes incertae sedis</taxon>
        <taxon>Microthyriales</taxon>
        <taxon>Microthyriaceae</taxon>
        <taxon>Microthyrium</taxon>
    </lineage>
</organism>
<accession>A0A6A6UVP8</accession>
<dbReference type="InterPro" id="IPR020846">
    <property type="entry name" value="MFS_dom"/>
</dbReference>
<comment type="subcellular location">
    <subcellularLocation>
        <location evidence="1">Membrane</location>
        <topology evidence="1">Multi-pass membrane protein</topology>
    </subcellularLocation>
</comment>
<dbReference type="SUPFAM" id="SSF103473">
    <property type="entry name" value="MFS general substrate transporter"/>
    <property type="match status" value="1"/>
</dbReference>
<evidence type="ECO:0000256" key="3">
    <source>
        <dbReference type="ARBA" id="ARBA00022989"/>
    </source>
</evidence>
<protein>
    <submittedName>
        <fullName evidence="7">MFS general substrate transporter</fullName>
    </submittedName>
</protein>
<feature type="transmembrane region" description="Helical" evidence="5">
    <location>
        <begin position="105"/>
        <end position="131"/>
    </location>
</feature>
<dbReference type="Pfam" id="PF07690">
    <property type="entry name" value="MFS_1"/>
    <property type="match status" value="1"/>
</dbReference>
<dbReference type="PANTHER" id="PTHR23501">
    <property type="entry name" value="MAJOR FACILITATOR SUPERFAMILY"/>
    <property type="match status" value="1"/>
</dbReference>
<dbReference type="InterPro" id="IPR011701">
    <property type="entry name" value="MFS"/>
</dbReference>
<gene>
    <name evidence="7" type="ORF">BT63DRAFT_367062</name>
</gene>
<dbReference type="PROSITE" id="PS50850">
    <property type="entry name" value="MFS"/>
    <property type="match status" value="1"/>
</dbReference>
<dbReference type="Proteomes" id="UP000799302">
    <property type="component" value="Unassembled WGS sequence"/>
</dbReference>
<dbReference type="GO" id="GO:0005886">
    <property type="term" value="C:plasma membrane"/>
    <property type="evidence" value="ECO:0007669"/>
    <property type="project" value="TreeGrafter"/>
</dbReference>
<feature type="transmembrane region" description="Helical" evidence="5">
    <location>
        <begin position="163"/>
        <end position="187"/>
    </location>
</feature>
<name>A0A6A6UVP8_9PEZI</name>
<dbReference type="InterPro" id="IPR036259">
    <property type="entry name" value="MFS_trans_sf"/>
</dbReference>
<feature type="transmembrane region" description="Helical" evidence="5">
    <location>
        <begin position="340"/>
        <end position="359"/>
    </location>
</feature>
<feature type="transmembrane region" description="Helical" evidence="5">
    <location>
        <begin position="504"/>
        <end position="522"/>
    </location>
</feature>
<proteinExistence type="predicted"/>
<feature type="transmembrane region" description="Helical" evidence="5">
    <location>
        <begin position="75"/>
        <end position="93"/>
    </location>
</feature>
<keyword evidence="4 5" id="KW-0472">Membrane</keyword>
<dbReference type="Gene3D" id="1.20.1250.20">
    <property type="entry name" value="MFS general substrate transporter like domains"/>
    <property type="match status" value="1"/>
</dbReference>
<evidence type="ECO:0000313" key="7">
    <source>
        <dbReference type="EMBL" id="KAF2675148.1"/>
    </source>
</evidence>
<feature type="transmembrane region" description="Helical" evidence="5">
    <location>
        <begin position="264"/>
        <end position="283"/>
    </location>
</feature>
<dbReference type="PANTHER" id="PTHR23501:SF94">
    <property type="entry name" value="MAJOR FACILITATOR SUPERFAMILY (MFS) PROFILE DOMAIN-CONTAINING PROTEIN"/>
    <property type="match status" value="1"/>
</dbReference>
<evidence type="ECO:0000256" key="1">
    <source>
        <dbReference type="ARBA" id="ARBA00004141"/>
    </source>
</evidence>
<keyword evidence="8" id="KW-1185">Reference proteome</keyword>
<evidence type="ECO:0000259" key="6">
    <source>
        <dbReference type="PROSITE" id="PS50850"/>
    </source>
</evidence>
<evidence type="ECO:0000256" key="2">
    <source>
        <dbReference type="ARBA" id="ARBA00022692"/>
    </source>
</evidence>
<feature type="transmembrane region" description="Helical" evidence="5">
    <location>
        <begin position="193"/>
        <end position="213"/>
    </location>
</feature>
<feature type="domain" description="Major facilitator superfamily (MFS) profile" evidence="6">
    <location>
        <begin position="39"/>
        <end position="526"/>
    </location>
</feature>
<sequence length="558" mass="60525">MALEPQATFASAPKSDEKGIEVEDEVIPEWKPKKQEWAIMLTLSLLSLLVALDATVLVTGLPVLAEALNGTTVEAFWAGASYLLSSAVFQPVIASISAQFGRQQLLLISLTFFTVGTVFCAVAHNFTILLAGRSIQGIGGGGIVTMSQVIFCDIVPLRVRPKYFAIVLGAWAIGSIIGPVIGGVIIEHTTWRWLFYINFPFCALGFIFVPLCIKLTAVTKLTFSEKLRKIDWIGAFIFVGSMTSFLMGLSWAGVQYEWKSFQTLVPISVGVGGLFVFVAWEYFVGENSLLPLSLFYCWSAAAAFYCALINGLLLFTALYYFPFYLMSVKASMPTHAGVELFPALACLVPGSIIVSLLTTRLGRYRWAIWIGWSITTGGAGMLIPFFKLDTNMTVFAGVLAVFGVGTGMVLTSVNFAIQSISRPEDSAMAASVYGFFRSLGMPIGVAVGGTVFTNGMSSKLTDLHLPTIIAHQAEGYVQKLHTMADTDPLKIGVLEAYAHGFRGIWYFMACAAGSALLVSFIIQSFSMDKLFKSSFTTRPDSDTFSLVGTVKEKGDDFA</sequence>
<dbReference type="PRINTS" id="PR01036">
    <property type="entry name" value="TCRTETB"/>
</dbReference>